<reference evidence="8 9" key="1">
    <citation type="journal article" date="2016" name="PLoS Pathog.">
        <title>Biosynthesis of antibiotic leucinostatins in bio-control fungus Purpureocillium lilacinum and their inhibition on phytophthora revealed by genome mining.</title>
        <authorList>
            <person name="Wang G."/>
            <person name="Liu Z."/>
            <person name="Lin R."/>
            <person name="Li E."/>
            <person name="Mao Z."/>
            <person name="Ling J."/>
            <person name="Yang Y."/>
            <person name="Yin W.B."/>
            <person name="Xie B."/>
        </authorList>
    </citation>
    <scope>NUCLEOTIDE SEQUENCE [LARGE SCALE GENOMIC DNA]</scope>
    <source>
        <strain evidence="8">170</strain>
    </source>
</reference>
<feature type="signal peptide" evidence="6">
    <location>
        <begin position="1"/>
        <end position="18"/>
    </location>
</feature>
<evidence type="ECO:0000256" key="3">
    <source>
        <dbReference type="ARBA" id="ARBA00022729"/>
    </source>
</evidence>
<name>A0A179EZ81_METCM</name>
<dbReference type="OrthoDB" id="6039950at2759"/>
<dbReference type="EC" id="3.2.1.51" evidence="2"/>
<dbReference type="AlphaFoldDB" id="A0A179EZ81"/>
<evidence type="ECO:0000256" key="5">
    <source>
        <dbReference type="ARBA" id="ARBA00023295"/>
    </source>
</evidence>
<dbReference type="Proteomes" id="UP000078397">
    <property type="component" value="Unassembled WGS sequence"/>
</dbReference>
<keyword evidence="9" id="KW-1185">Reference proteome</keyword>
<dbReference type="SUPFAM" id="SSF51445">
    <property type="entry name" value="(Trans)glycosidases"/>
    <property type="match status" value="1"/>
</dbReference>
<dbReference type="GO" id="GO:0016139">
    <property type="term" value="P:glycoside catabolic process"/>
    <property type="evidence" value="ECO:0007669"/>
    <property type="project" value="TreeGrafter"/>
</dbReference>
<dbReference type="GO" id="GO:0004560">
    <property type="term" value="F:alpha-L-fucosidase activity"/>
    <property type="evidence" value="ECO:0007669"/>
    <property type="project" value="UniProtKB-EC"/>
</dbReference>
<evidence type="ECO:0000256" key="4">
    <source>
        <dbReference type="ARBA" id="ARBA00022801"/>
    </source>
</evidence>
<gene>
    <name evidence="8" type="ORF">VFPPC_16971</name>
</gene>
<dbReference type="Gene3D" id="2.60.120.260">
    <property type="entry name" value="Galactose-binding domain-like"/>
    <property type="match status" value="1"/>
</dbReference>
<accession>A0A179EZ81</accession>
<feature type="domain" description="Glycoside hydrolase family 29 N-terminal" evidence="7">
    <location>
        <begin position="88"/>
        <end position="373"/>
    </location>
</feature>
<evidence type="ECO:0000259" key="7">
    <source>
        <dbReference type="Pfam" id="PF01120"/>
    </source>
</evidence>
<comment type="caution">
    <text evidence="8">The sequence shown here is derived from an EMBL/GenBank/DDBJ whole genome shotgun (WGS) entry which is preliminary data.</text>
</comment>
<dbReference type="Pfam" id="PF01120">
    <property type="entry name" value="Alpha_L_fucos"/>
    <property type="match status" value="1"/>
</dbReference>
<evidence type="ECO:0000313" key="8">
    <source>
        <dbReference type="EMBL" id="OAQ58505.1"/>
    </source>
</evidence>
<keyword evidence="4" id="KW-0378">Hydrolase</keyword>
<sequence length="494" mass="54365">MVSIRRLTLLFAFPGVKAACLNSRDAGSGSPCKPKYRISPIDGSKIALPTKEQLAFQDYEIAALIHFDVATWLDVDGCNYDPSLVPNASLFNPTLLNTNQWLDSITSLGAKFATMVVKHNCGFTSWPSKVTFATRDSSNKIRYNYTTADSPLKGLDVARNFVNSAKKYNVGHGFYYSVVVNNFLNVQQSKVRPGELSPGQVGITDAIYDEIVLAQLTELWSNYGSLTEIWFDGGYSATQKDKIQSLLQAKQPQAVIFNGCDVNGTCVSPNSVRWIGNEKGLAPEENWSTGLADGGDPTSPHFVPAECDTTLQTEGRWFFGVGQPLRSIEEMIGVYHTSVGRNCLLELDFAPDRSGLIPADHAARYKQLGDFIKSCYGKPIGNNKGSSKGRGVYHMAFDYPTAIDRIQLMEDQTNGQVIRSYKVYAKIVDIGGVNGTLDVPWTLVSNGTSIGHKKIDIFEKPVTVVEVLVNSTYVDEPKWRDVSVHLCDQLVAKK</sequence>
<evidence type="ECO:0000313" key="9">
    <source>
        <dbReference type="Proteomes" id="UP000078397"/>
    </source>
</evidence>
<dbReference type="EMBL" id="LSBJ02000017">
    <property type="protein sequence ID" value="OAQ58505.1"/>
    <property type="molecule type" value="Genomic_DNA"/>
</dbReference>
<feature type="chain" id="PRO_5008101096" description="alpha-L-fucosidase" evidence="6">
    <location>
        <begin position="19"/>
        <end position="494"/>
    </location>
</feature>
<evidence type="ECO:0000256" key="6">
    <source>
        <dbReference type="SAM" id="SignalP"/>
    </source>
</evidence>
<organism evidence="8 9">
    <name type="scientific">Pochonia chlamydosporia 170</name>
    <dbReference type="NCBI Taxonomy" id="1380566"/>
    <lineage>
        <taxon>Eukaryota</taxon>
        <taxon>Fungi</taxon>
        <taxon>Dikarya</taxon>
        <taxon>Ascomycota</taxon>
        <taxon>Pezizomycotina</taxon>
        <taxon>Sordariomycetes</taxon>
        <taxon>Hypocreomycetidae</taxon>
        <taxon>Hypocreales</taxon>
        <taxon>Clavicipitaceae</taxon>
        <taxon>Pochonia</taxon>
    </lineage>
</organism>
<dbReference type="InterPro" id="IPR057739">
    <property type="entry name" value="Glyco_hydro_29_N"/>
</dbReference>
<keyword evidence="5" id="KW-0326">Glycosidase</keyword>
<evidence type="ECO:0000256" key="1">
    <source>
        <dbReference type="ARBA" id="ARBA00007951"/>
    </source>
</evidence>
<dbReference type="PANTHER" id="PTHR10030:SF37">
    <property type="entry name" value="ALPHA-L-FUCOSIDASE-RELATED"/>
    <property type="match status" value="1"/>
</dbReference>
<keyword evidence="3 6" id="KW-0732">Signal</keyword>
<comment type="similarity">
    <text evidence="1">Belongs to the glycosyl hydrolase 29 family.</text>
</comment>
<proteinExistence type="inferred from homology"/>
<dbReference type="KEGG" id="pchm:VFPPC_16971"/>
<evidence type="ECO:0000256" key="2">
    <source>
        <dbReference type="ARBA" id="ARBA00012662"/>
    </source>
</evidence>
<dbReference type="SMART" id="SM00812">
    <property type="entry name" value="Alpha_L_fucos"/>
    <property type="match status" value="1"/>
</dbReference>
<dbReference type="RefSeq" id="XP_018136652.1">
    <property type="nucleotide sequence ID" value="XM_018294723.1"/>
</dbReference>
<dbReference type="PANTHER" id="PTHR10030">
    <property type="entry name" value="ALPHA-L-FUCOSIDASE"/>
    <property type="match status" value="1"/>
</dbReference>
<dbReference type="Gene3D" id="3.20.20.80">
    <property type="entry name" value="Glycosidases"/>
    <property type="match status" value="1"/>
</dbReference>
<protein>
    <recommendedName>
        <fullName evidence="2">alpha-L-fucosidase</fullName>
        <ecNumber evidence="2">3.2.1.51</ecNumber>
    </recommendedName>
</protein>
<dbReference type="InterPro" id="IPR000933">
    <property type="entry name" value="Glyco_hydro_29"/>
</dbReference>
<dbReference type="STRING" id="1380566.A0A179EZ81"/>
<dbReference type="InterPro" id="IPR017853">
    <property type="entry name" value="GH"/>
</dbReference>
<dbReference type="GO" id="GO:0006004">
    <property type="term" value="P:fucose metabolic process"/>
    <property type="evidence" value="ECO:0007669"/>
    <property type="project" value="TreeGrafter"/>
</dbReference>
<dbReference type="GeneID" id="28858717"/>